<evidence type="ECO:0000259" key="1">
    <source>
        <dbReference type="Pfam" id="PF01575"/>
    </source>
</evidence>
<dbReference type="InterPro" id="IPR029069">
    <property type="entry name" value="HotDog_dom_sf"/>
</dbReference>
<dbReference type="CDD" id="cd03450">
    <property type="entry name" value="NodN"/>
    <property type="match status" value="1"/>
</dbReference>
<sequence length="164" mass="17996">MNVDANDAVRRCIADAEGLRALVGAAPILSAWREVSAADVQGFADATGDHQWIHLDAERARRESPFGGPIAHGFLTLSLIPALLEASLEIRQRMGVNYGLNRVRFTQPVPVGAKVRARIGVKEASDVDRGCLQVVWEIVIEREEREGANARPACVAELITRHYF</sequence>
<dbReference type="PANTHER" id="PTHR42993">
    <property type="entry name" value="MAOC-LIKE DEHYDRATASE DOMAIN-CONTAINING PROTEIN"/>
    <property type="match status" value="1"/>
</dbReference>
<evidence type="ECO:0000313" key="3">
    <source>
        <dbReference type="Proteomes" id="UP000433577"/>
    </source>
</evidence>
<reference evidence="2 3" key="1">
    <citation type="submission" date="2019-12" db="EMBL/GenBank/DDBJ databases">
        <title>Paraburkholderia acidiphila 7Q-K02 sp. nov and Paraburkholderia acidisoli DHF22 sp. nov., two strains isolated from forest soil.</title>
        <authorList>
            <person name="Gao Z."/>
            <person name="Qiu L."/>
        </authorList>
    </citation>
    <scope>NUCLEOTIDE SEQUENCE [LARGE SCALE GENOMIC DNA]</scope>
    <source>
        <strain evidence="2 3">DHF22</strain>
    </source>
</reference>
<dbReference type="PANTHER" id="PTHR42993:SF1">
    <property type="entry name" value="MAOC-LIKE DEHYDRATASE DOMAIN-CONTAINING PROTEIN"/>
    <property type="match status" value="1"/>
</dbReference>
<accession>A0A7Z2JFL5</accession>
<keyword evidence="3" id="KW-1185">Reference proteome</keyword>
<dbReference type="Proteomes" id="UP000433577">
    <property type="component" value="Chromosome 1"/>
</dbReference>
<dbReference type="InterPro" id="IPR002539">
    <property type="entry name" value="MaoC-like_dom"/>
</dbReference>
<dbReference type="RefSeq" id="WP_158951868.1">
    <property type="nucleotide sequence ID" value="NZ_CP046913.1"/>
</dbReference>
<dbReference type="AlphaFoldDB" id="A0A7Z2JFL5"/>
<dbReference type="EMBL" id="CP046913">
    <property type="protein sequence ID" value="QGZ62871.1"/>
    <property type="molecule type" value="Genomic_DNA"/>
</dbReference>
<dbReference type="InterPro" id="IPR039375">
    <property type="entry name" value="NodN-like"/>
</dbReference>
<proteinExistence type="predicted"/>
<protein>
    <submittedName>
        <fullName evidence="2">MaoC family dehydratase</fullName>
    </submittedName>
</protein>
<dbReference type="KEGG" id="pacs:FAZ98_04510"/>
<gene>
    <name evidence="2" type="ORF">FAZ98_04510</name>
</gene>
<name>A0A7Z2JFL5_9BURK</name>
<dbReference type="Pfam" id="PF01575">
    <property type="entry name" value="MaoC_dehydratas"/>
    <property type="match status" value="1"/>
</dbReference>
<organism evidence="2 3">
    <name type="scientific">Paraburkholderia acidisoli</name>
    <dbReference type="NCBI Taxonomy" id="2571748"/>
    <lineage>
        <taxon>Bacteria</taxon>
        <taxon>Pseudomonadati</taxon>
        <taxon>Pseudomonadota</taxon>
        <taxon>Betaproteobacteria</taxon>
        <taxon>Burkholderiales</taxon>
        <taxon>Burkholderiaceae</taxon>
        <taxon>Paraburkholderia</taxon>
    </lineage>
</organism>
<dbReference type="Gene3D" id="3.10.129.10">
    <property type="entry name" value="Hotdog Thioesterase"/>
    <property type="match status" value="1"/>
</dbReference>
<evidence type="ECO:0000313" key="2">
    <source>
        <dbReference type="EMBL" id="QGZ62871.1"/>
    </source>
</evidence>
<feature type="domain" description="MaoC-like" evidence="1">
    <location>
        <begin position="23"/>
        <end position="130"/>
    </location>
</feature>
<dbReference type="OrthoDB" id="9801735at2"/>
<dbReference type="SUPFAM" id="SSF54637">
    <property type="entry name" value="Thioesterase/thiol ester dehydrase-isomerase"/>
    <property type="match status" value="1"/>
</dbReference>